<comment type="caution">
    <text evidence="1">The sequence shown here is derived from an EMBL/GenBank/DDBJ whole genome shotgun (WGS) entry which is preliminary data.</text>
</comment>
<evidence type="ECO:0000313" key="1">
    <source>
        <dbReference type="EMBL" id="MDO5968590.1"/>
    </source>
</evidence>
<evidence type="ECO:0000313" key="2">
    <source>
        <dbReference type="Proteomes" id="UP001176883"/>
    </source>
</evidence>
<sequence length="186" mass="21597">MLKTRNKPYKHFATHLRIPLTELVNSLEKKTQIELAIELIEIGLPIWENYNSENRIEYTDSVVGMYHKIKKNLIEKSIKLLKKINGQNNFLTDKINALKNKSLHDEIREPVVAREDDDFEIPIEVELILYSTSNLIEYVIGKTRNSLNENLAYISINQSIDAITKSEIKTFDQISEILNLAKKENN</sequence>
<dbReference type="RefSeq" id="WP_303276267.1">
    <property type="nucleotide sequence ID" value="NZ_JAUOEK010000041.1"/>
</dbReference>
<accession>A0ABT8W645</accession>
<gene>
    <name evidence="1" type="ORF">Q4Q35_02110</name>
</gene>
<dbReference type="EMBL" id="JAUOEK010000041">
    <property type="protein sequence ID" value="MDO5968590.1"/>
    <property type="molecule type" value="Genomic_DNA"/>
</dbReference>
<keyword evidence="2" id="KW-1185">Reference proteome</keyword>
<dbReference type="Proteomes" id="UP001176883">
    <property type="component" value="Unassembled WGS sequence"/>
</dbReference>
<protein>
    <submittedName>
        <fullName evidence="1">Uncharacterized protein</fullName>
    </submittedName>
</protein>
<proteinExistence type="predicted"/>
<name>A0ABT8W645_9FLAO</name>
<organism evidence="1 2">
    <name type="scientific">Flavivirga aquimarina</name>
    <dbReference type="NCBI Taxonomy" id="2027862"/>
    <lineage>
        <taxon>Bacteria</taxon>
        <taxon>Pseudomonadati</taxon>
        <taxon>Bacteroidota</taxon>
        <taxon>Flavobacteriia</taxon>
        <taxon>Flavobacteriales</taxon>
        <taxon>Flavobacteriaceae</taxon>
        <taxon>Flavivirga</taxon>
    </lineage>
</organism>
<reference evidence="1" key="1">
    <citation type="submission" date="2023-07" db="EMBL/GenBank/DDBJ databases">
        <title>Two novel species in the genus Flavivirga.</title>
        <authorList>
            <person name="Kwon K."/>
        </authorList>
    </citation>
    <scope>NUCLEOTIDE SEQUENCE</scope>
    <source>
        <strain evidence="1">KCTC 52353</strain>
    </source>
</reference>